<dbReference type="PANTHER" id="PTHR46564">
    <property type="entry name" value="TRANSPOSASE"/>
    <property type="match status" value="1"/>
</dbReference>
<dbReference type="AlphaFoldDB" id="A0A197JBC0"/>
<evidence type="ECO:0000313" key="3">
    <source>
        <dbReference type="Proteomes" id="UP000078512"/>
    </source>
</evidence>
<name>A0A197JBC0_9FUNG</name>
<dbReference type="Gene3D" id="3.30.420.10">
    <property type="entry name" value="Ribonuclease H-like superfamily/Ribonuclease H"/>
    <property type="match status" value="1"/>
</dbReference>
<dbReference type="STRING" id="1314771.A0A197JBC0"/>
<dbReference type="EMBL" id="KV442179">
    <property type="protein sequence ID" value="OAQ22328.1"/>
    <property type="molecule type" value="Genomic_DNA"/>
</dbReference>
<proteinExistence type="predicted"/>
<reference evidence="2 3" key="1">
    <citation type="submission" date="2016-05" db="EMBL/GenBank/DDBJ databases">
        <title>Genome sequencing reveals origins of a unique bacterial endosymbiosis in the earliest lineages of terrestrial Fungi.</title>
        <authorList>
            <consortium name="DOE Joint Genome Institute"/>
            <person name="Uehling J."/>
            <person name="Gryganskyi A."/>
            <person name="Hameed K."/>
            <person name="Tschaplinski T."/>
            <person name="Misztal P."/>
            <person name="Wu S."/>
            <person name="Desiro A."/>
            <person name="Vande Pol N."/>
            <person name="Du Z.-Y."/>
            <person name="Zienkiewicz A."/>
            <person name="Zienkiewicz K."/>
            <person name="Morin E."/>
            <person name="Tisserant E."/>
            <person name="Splivallo R."/>
            <person name="Hainaut M."/>
            <person name="Henrissat B."/>
            <person name="Ohm R."/>
            <person name="Kuo A."/>
            <person name="Yan J."/>
            <person name="Lipzen A."/>
            <person name="Nolan M."/>
            <person name="Labutti K."/>
            <person name="Barry K."/>
            <person name="Goldstein A."/>
            <person name="Labbe J."/>
            <person name="Schadt C."/>
            <person name="Tuskan G."/>
            <person name="Grigoriev I."/>
            <person name="Martin F."/>
            <person name="Vilgalys R."/>
            <person name="Bonito G."/>
        </authorList>
    </citation>
    <scope>NUCLEOTIDE SEQUENCE [LARGE SCALE GENOMIC DNA]</scope>
    <source>
        <strain evidence="2 3">AG-77</strain>
    </source>
</reference>
<organism evidence="2 3">
    <name type="scientific">Linnemannia elongata AG-77</name>
    <dbReference type="NCBI Taxonomy" id="1314771"/>
    <lineage>
        <taxon>Eukaryota</taxon>
        <taxon>Fungi</taxon>
        <taxon>Fungi incertae sedis</taxon>
        <taxon>Mucoromycota</taxon>
        <taxon>Mortierellomycotina</taxon>
        <taxon>Mortierellomycetes</taxon>
        <taxon>Mortierellales</taxon>
        <taxon>Mortierellaceae</taxon>
        <taxon>Linnemannia</taxon>
    </lineage>
</organism>
<dbReference type="OrthoDB" id="2142724at2759"/>
<protein>
    <recommendedName>
        <fullName evidence="1">Tc1-like transposase DDE domain-containing protein</fullName>
    </recommendedName>
</protein>
<evidence type="ECO:0000313" key="2">
    <source>
        <dbReference type="EMBL" id="OAQ22328.1"/>
    </source>
</evidence>
<gene>
    <name evidence="2" type="ORF">K457DRAFT_1782795</name>
</gene>
<feature type="non-terminal residue" evidence="2">
    <location>
        <position position="83"/>
    </location>
</feature>
<feature type="domain" description="Tc1-like transposase DDE" evidence="1">
    <location>
        <begin position="1"/>
        <end position="83"/>
    </location>
</feature>
<dbReference type="InterPro" id="IPR038717">
    <property type="entry name" value="Tc1-like_DDE_dom"/>
</dbReference>
<sequence>MSLLVALDSTGLIASEVKIRAYNGVYFARFLKNKLFPKLPGPRTIIMDNCRIHKTPSVKEAFNASQHTALFLPPYTPHFNIAE</sequence>
<keyword evidence="3" id="KW-1185">Reference proteome</keyword>
<dbReference type="InterPro" id="IPR036397">
    <property type="entry name" value="RNaseH_sf"/>
</dbReference>
<dbReference type="PANTHER" id="PTHR46564:SF1">
    <property type="entry name" value="TRANSPOSASE"/>
    <property type="match status" value="1"/>
</dbReference>
<dbReference type="GO" id="GO:0003676">
    <property type="term" value="F:nucleic acid binding"/>
    <property type="evidence" value="ECO:0007669"/>
    <property type="project" value="InterPro"/>
</dbReference>
<accession>A0A197JBC0</accession>
<dbReference type="Pfam" id="PF13358">
    <property type="entry name" value="DDE_3"/>
    <property type="match status" value="1"/>
</dbReference>
<dbReference type="Proteomes" id="UP000078512">
    <property type="component" value="Unassembled WGS sequence"/>
</dbReference>
<evidence type="ECO:0000259" key="1">
    <source>
        <dbReference type="Pfam" id="PF13358"/>
    </source>
</evidence>